<reference evidence="4" key="1">
    <citation type="submission" date="2016-06" db="UniProtKB">
        <authorList>
            <consortium name="WormBaseParasite"/>
        </authorList>
    </citation>
    <scope>IDENTIFICATION</scope>
</reference>
<dbReference type="WBParaSite" id="GPUH_0001228001-mRNA-1">
    <property type="protein sequence ID" value="GPUH_0001228001-mRNA-1"/>
    <property type="gene ID" value="GPUH_0001228001"/>
</dbReference>
<evidence type="ECO:0000256" key="1">
    <source>
        <dbReference type="SAM" id="MobiDB-lite"/>
    </source>
</evidence>
<accession>A0A183DU75</accession>
<evidence type="ECO:0000313" key="4">
    <source>
        <dbReference type="WBParaSite" id="GPUH_0001228001-mRNA-1"/>
    </source>
</evidence>
<protein>
    <submittedName>
        <fullName evidence="4">Dimer_Tnp_hAT domain-containing protein</fullName>
    </submittedName>
</protein>
<feature type="region of interest" description="Disordered" evidence="1">
    <location>
        <begin position="56"/>
        <end position="79"/>
    </location>
</feature>
<dbReference type="Proteomes" id="UP000271098">
    <property type="component" value="Unassembled WGS sequence"/>
</dbReference>
<dbReference type="PROSITE" id="PS50330">
    <property type="entry name" value="UIM"/>
    <property type="match status" value="1"/>
</dbReference>
<evidence type="ECO:0000313" key="2">
    <source>
        <dbReference type="EMBL" id="VDN20158.1"/>
    </source>
</evidence>
<evidence type="ECO:0000313" key="3">
    <source>
        <dbReference type="Proteomes" id="UP000271098"/>
    </source>
</evidence>
<gene>
    <name evidence="2" type="ORF">GPUH_LOCUS12266</name>
</gene>
<sequence length="79" mass="9055">MAADDRKFDEDLQRAIELSKQTYEEELRRGQVSAGNASEPDLIWWEDDEEATARYPFGKISQTRQKVRSHGHADTSQSA</sequence>
<name>A0A183DU75_9BILA</name>
<organism evidence="4">
    <name type="scientific">Gongylonema pulchrum</name>
    <dbReference type="NCBI Taxonomy" id="637853"/>
    <lineage>
        <taxon>Eukaryota</taxon>
        <taxon>Metazoa</taxon>
        <taxon>Ecdysozoa</taxon>
        <taxon>Nematoda</taxon>
        <taxon>Chromadorea</taxon>
        <taxon>Rhabditida</taxon>
        <taxon>Spirurina</taxon>
        <taxon>Spiruromorpha</taxon>
        <taxon>Spiruroidea</taxon>
        <taxon>Gongylonematidae</taxon>
        <taxon>Gongylonema</taxon>
    </lineage>
</organism>
<reference evidence="2 3" key="2">
    <citation type="submission" date="2018-11" db="EMBL/GenBank/DDBJ databases">
        <authorList>
            <consortium name="Pathogen Informatics"/>
        </authorList>
    </citation>
    <scope>NUCLEOTIDE SEQUENCE [LARGE SCALE GENOMIC DNA]</scope>
</reference>
<proteinExistence type="predicted"/>
<dbReference type="AlphaFoldDB" id="A0A183DU75"/>
<dbReference type="SMART" id="SM00726">
    <property type="entry name" value="UIM"/>
    <property type="match status" value="1"/>
</dbReference>
<dbReference type="Pfam" id="PF02809">
    <property type="entry name" value="UIM"/>
    <property type="match status" value="1"/>
</dbReference>
<dbReference type="InterPro" id="IPR003903">
    <property type="entry name" value="UIM_dom"/>
</dbReference>
<dbReference type="EMBL" id="UYRT01079177">
    <property type="protein sequence ID" value="VDN20158.1"/>
    <property type="molecule type" value="Genomic_DNA"/>
</dbReference>
<keyword evidence="3" id="KW-1185">Reference proteome</keyword>